<sequence>MEQEYFITQKEKHQLKVNVNFKHMKLINKIALNSDSEGQKLLIRCRR</sequence>
<accession>A0A8S1RDX3</accession>
<organism evidence="1 2">
    <name type="scientific">Paramecium sonneborni</name>
    <dbReference type="NCBI Taxonomy" id="65129"/>
    <lineage>
        <taxon>Eukaryota</taxon>
        <taxon>Sar</taxon>
        <taxon>Alveolata</taxon>
        <taxon>Ciliophora</taxon>
        <taxon>Intramacronucleata</taxon>
        <taxon>Oligohymenophorea</taxon>
        <taxon>Peniculida</taxon>
        <taxon>Parameciidae</taxon>
        <taxon>Paramecium</taxon>
    </lineage>
</organism>
<protein>
    <submittedName>
        <fullName evidence="1">Uncharacterized protein</fullName>
    </submittedName>
</protein>
<keyword evidence="2" id="KW-1185">Reference proteome</keyword>
<dbReference type="EMBL" id="CAJJDN010000159">
    <property type="protein sequence ID" value="CAD8125514.1"/>
    <property type="molecule type" value="Genomic_DNA"/>
</dbReference>
<dbReference type="AlphaFoldDB" id="A0A8S1RDX3"/>
<dbReference type="Proteomes" id="UP000692954">
    <property type="component" value="Unassembled WGS sequence"/>
</dbReference>
<evidence type="ECO:0000313" key="2">
    <source>
        <dbReference type="Proteomes" id="UP000692954"/>
    </source>
</evidence>
<comment type="caution">
    <text evidence="1">The sequence shown here is derived from an EMBL/GenBank/DDBJ whole genome shotgun (WGS) entry which is preliminary data.</text>
</comment>
<proteinExistence type="predicted"/>
<name>A0A8S1RDX3_9CILI</name>
<reference evidence="1" key="1">
    <citation type="submission" date="2021-01" db="EMBL/GenBank/DDBJ databases">
        <authorList>
            <consortium name="Genoscope - CEA"/>
            <person name="William W."/>
        </authorList>
    </citation>
    <scope>NUCLEOTIDE SEQUENCE</scope>
</reference>
<gene>
    <name evidence="1" type="ORF">PSON_ATCC_30995.1.T1590113</name>
</gene>
<evidence type="ECO:0000313" key="1">
    <source>
        <dbReference type="EMBL" id="CAD8125514.1"/>
    </source>
</evidence>